<evidence type="ECO:0000313" key="4">
    <source>
        <dbReference type="Proteomes" id="UP000030651"/>
    </source>
</evidence>
<gene>
    <name evidence="3" type="ORF">PFICI_10800</name>
</gene>
<evidence type="ECO:0000259" key="2">
    <source>
        <dbReference type="Pfam" id="PF01425"/>
    </source>
</evidence>
<keyword evidence="4" id="KW-1185">Reference proteome</keyword>
<sequence length="588" mass="63386">MRPSSIGIAVLGLAGAVVATCSTQFPLPKCKNVDIEDVPVDRLQQFMVQGKLNSRDLVECYLARIEQTNNYTHSISEVNPDAIAIAEAMDAERTEGKIRGPLHGIPFLVKDNYYTNDKHNTSEGTLVFLGGRYSSEATAVVKLRAAGGVLLGHTTMSEAADHRALSNYASGYSSRTGQTRNPYNLTQPTAGSSSGSVVAVRINQAAIAIGTETYGSLVHPAAQLGLYTIKSTPGLVSRHGVVTGSYYHDSPGPLARSMEDVAMMLDIMHGPDAYDNLTYQAIGHYPDDGYSAHVVEKKALQGMKLGLPWDPYWSTNAHMNSPGIRQVYEQRIEQLKAAGAEIYNITNSPFSGLASAYGAGQASSVPAEFAHSIAFSTLLAVGYGDWLQNWTFPEGDERQGMTSLAEMAAWNIAHNSTTGALGNNTWWWDTTSGQSFYDAGVATNGSMDSTFWTAFGWGRFTARQAIDQAHAWVLDNGTIIELDGLLVPNGRAGGYSSACAPMPSYAGYPIASVPIGMDGFSTPFAMGVYGRQYGEAKLVQVASAMEDLFKWNEKPEWYNAETAEGPWDAAWPGYTCSTSSLDHYQCAP</sequence>
<feature type="domain" description="Amidase" evidence="2">
    <location>
        <begin position="56"/>
        <end position="358"/>
    </location>
</feature>
<dbReference type="KEGG" id="pfy:PFICI_10800"/>
<accession>W3WVQ2</accession>
<evidence type="ECO:0000313" key="3">
    <source>
        <dbReference type="EMBL" id="ETS76926.1"/>
    </source>
</evidence>
<dbReference type="Gene3D" id="3.90.1300.10">
    <property type="entry name" value="Amidase signature (AS) domain"/>
    <property type="match status" value="1"/>
</dbReference>
<dbReference type="RefSeq" id="XP_007837572.1">
    <property type="nucleotide sequence ID" value="XM_007839381.1"/>
</dbReference>
<protein>
    <recommendedName>
        <fullName evidence="2">Amidase domain-containing protein</fullName>
    </recommendedName>
</protein>
<dbReference type="InterPro" id="IPR036928">
    <property type="entry name" value="AS_sf"/>
</dbReference>
<dbReference type="OrthoDB" id="566138at2759"/>
<reference evidence="4" key="1">
    <citation type="journal article" date="2015" name="BMC Genomics">
        <title>Genomic and transcriptomic analysis of the endophytic fungus Pestalotiopsis fici reveals its lifestyle and high potential for synthesis of natural products.</title>
        <authorList>
            <person name="Wang X."/>
            <person name="Zhang X."/>
            <person name="Liu L."/>
            <person name="Xiang M."/>
            <person name="Wang W."/>
            <person name="Sun X."/>
            <person name="Che Y."/>
            <person name="Guo L."/>
            <person name="Liu G."/>
            <person name="Guo L."/>
            <person name="Wang C."/>
            <person name="Yin W.B."/>
            <person name="Stadler M."/>
            <person name="Zhang X."/>
            <person name="Liu X."/>
        </authorList>
    </citation>
    <scope>NUCLEOTIDE SEQUENCE [LARGE SCALE GENOMIC DNA]</scope>
    <source>
        <strain evidence="4">W106-1 / CGMCC3.15140</strain>
    </source>
</reference>
<dbReference type="GeneID" id="19275813"/>
<dbReference type="Proteomes" id="UP000030651">
    <property type="component" value="Unassembled WGS sequence"/>
</dbReference>
<keyword evidence="1" id="KW-0732">Signal</keyword>
<dbReference type="STRING" id="1229662.W3WVQ2"/>
<feature type="chain" id="PRO_5004834277" description="Amidase domain-containing protein" evidence="1">
    <location>
        <begin position="20"/>
        <end position="588"/>
    </location>
</feature>
<dbReference type="SUPFAM" id="SSF75304">
    <property type="entry name" value="Amidase signature (AS) enzymes"/>
    <property type="match status" value="1"/>
</dbReference>
<dbReference type="eggNOG" id="KOG1211">
    <property type="taxonomic scope" value="Eukaryota"/>
</dbReference>
<dbReference type="InParanoid" id="W3WVQ2"/>
<dbReference type="Pfam" id="PF01425">
    <property type="entry name" value="Amidase"/>
    <property type="match status" value="1"/>
</dbReference>
<organism evidence="3 4">
    <name type="scientific">Pestalotiopsis fici (strain W106-1 / CGMCC3.15140)</name>
    <dbReference type="NCBI Taxonomy" id="1229662"/>
    <lineage>
        <taxon>Eukaryota</taxon>
        <taxon>Fungi</taxon>
        <taxon>Dikarya</taxon>
        <taxon>Ascomycota</taxon>
        <taxon>Pezizomycotina</taxon>
        <taxon>Sordariomycetes</taxon>
        <taxon>Xylariomycetidae</taxon>
        <taxon>Amphisphaeriales</taxon>
        <taxon>Sporocadaceae</taxon>
        <taxon>Pestalotiopsis</taxon>
    </lineage>
</organism>
<proteinExistence type="predicted"/>
<evidence type="ECO:0000256" key="1">
    <source>
        <dbReference type="SAM" id="SignalP"/>
    </source>
</evidence>
<feature type="signal peptide" evidence="1">
    <location>
        <begin position="1"/>
        <end position="19"/>
    </location>
</feature>
<dbReference type="AlphaFoldDB" id="W3WVQ2"/>
<name>W3WVQ2_PESFW</name>
<dbReference type="EMBL" id="KI912116">
    <property type="protein sequence ID" value="ETS76926.1"/>
    <property type="molecule type" value="Genomic_DNA"/>
</dbReference>
<dbReference type="PANTHER" id="PTHR42678:SF37">
    <property type="entry name" value="AMIDASE C869.01-RELATED"/>
    <property type="match status" value="1"/>
</dbReference>
<dbReference type="InterPro" id="IPR023631">
    <property type="entry name" value="Amidase_dom"/>
</dbReference>
<dbReference type="OMA" id="GHTTMSE"/>
<dbReference type="PANTHER" id="PTHR42678">
    <property type="entry name" value="AMIDASE"/>
    <property type="match status" value="1"/>
</dbReference>
<dbReference type="HOGENOM" id="CLU_009600_14_4_1"/>